<name>A0A5J4QBP1_9ZZZZ</name>
<protein>
    <submittedName>
        <fullName evidence="1">Uncharacterized protein</fullName>
    </submittedName>
</protein>
<evidence type="ECO:0000313" key="1">
    <source>
        <dbReference type="EMBL" id="KAA6318440.1"/>
    </source>
</evidence>
<sequence length="137" mass="15944">MNGKYALFYALLHNLRGYEKEAAVQDFTDGRTTHLSDLSAKEYRDICNYLQGIVNMDAGRRKAGSRVLNLLTEMGFKTTKKEDWALIDRFLLDKRIAGKKYRELSTSELRELAVKLCSMRDKGYHAKEMINSHEQYR</sequence>
<dbReference type="EMBL" id="SNRY01004186">
    <property type="protein sequence ID" value="KAA6318440.1"/>
    <property type="molecule type" value="Genomic_DNA"/>
</dbReference>
<comment type="caution">
    <text evidence="1">The sequence shown here is derived from an EMBL/GenBank/DDBJ whole genome shotgun (WGS) entry which is preliminary data.</text>
</comment>
<reference evidence="1" key="1">
    <citation type="submission" date="2019-03" db="EMBL/GenBank/DDBJ databases">
        <title>Single cell metagenomics reveals metabolic interactions within the superorganism composed of flagellate Streblomastix strix and complex community of Bacteroidetes bacteria on its surface.</title>
        <authorList>
            <person name="Treitli S.C."/>
            <person name="Kolisko M."/>
            <person name="Husnik F."/>
            <person name="Keeling P."/>
            <person name="Hampl V."/>
        </authorList>
    </citation>
    <scope>NUCLEOTIDE SEQUENCE</scope>
    <source>
        <strain evidence="1">STM</strain>
    </source>
</reference>
<gene>
    <name evidence="1" type="ORF">EZS27_031547</name>
</gene>
<accession>A0A5J4QBP1</accession>
<dbReference type="AlphaFoldDB" id="A0A5J4QBP1"/>
<organism evidence="1">
    <name type="scientific">termite gut metagenome</name>
    <dbReference type="NCBI Taxonomy" id="433724"/>
    <lineage>
        <taxon>unclassified sequences</taxon>
        <taxon>metagenomes</taxon>
        <taxon>organismal metagenomes</taxon>
    </lineage>
</organism>
<proteinExistence type="predicted"/>